<reference evidence="2 3" key="1">
    <citation type="journal article" date="2020" name="bioRxiv">
        <title>Metabolic contributions of an alphaproteobacterial endosymbiont in the apicomplexan Cardiosporidium cionae.</title>
        <authorList>
            <person name="Hunter E.S."/>
            <person name="Paight C.J."/>
            <person name="Lane C.E."/>
        </authorList>
    </citation>
    <scope>NUCLEOTIDE SEQUENCE [LARGE SCALE GENOMIC DNA]</scope>
    <source>
        <strain evidence="2">ESH_2018</strain>
    </source>
</reference>
<evidence type="ECO:0000313" key="2">
    <source>
        <dbReference type="EMBL" id="KAF8821263.1"/>
    </source>
</evidence>
<evidence type="ECO:0000256" key="1">
    <source>
        <dbReference type="ARBA" id="ARBA00009884"/>
    </source>
</evidence>
<dbReference type="Gene3D" id="1.25.40.60">
    <property type="match status" value="1"/>
</dbReference>
<dbReference type="Gene3D" id="3.40.50.2060">
    <property type="match status" value="1"/>
</dbReference>
<accession>A0ABQ7JB85</accession>
<dbReference type="PIRSF" id="PIRSF005715">
    <property type="entry name" value="VPS45_Sec1"/>
    <property type="match status" value="1"/>
</dbReference>
<dbReference type="InterPro" id="IPR043127">
    <property type="entry name" value="Sec-1-like_dom3a"/>
</dbReference>
<dbReference type="PANTHER" id="PTHR11679">
    <property type="entry name" value="VESICLE PROTEIN SORTING-ASSOCIATED"/>
    <property type="match status" value="1"/>
</dbReference>
<comment type="similarity">
    <text evidence="1">Belongs to the STXBP/unc-18/SEC1 family.</text>
</comment>
<organism evidence="2 3">
    <name type="scientific">Cardiosporidium cionae</name>
    <dbReference type="NCBI Taxonomy" id="476202"/>
    <lineage>
        <taxon>Eukaryota</taxon>
        <taxon>Sar</taxon>
        <taxon>Alveolata</taxon>
        <taxon>Apicomplexa</taxon>
        <taxon>Aconoidasida</taxon>
        <taxon>Nephromycida</taxon>
        <taxon>Cardiosporidium</taxon>
    </lineage>
</organism>
<evidence type="ECO:0000313" key="3">
    <source>
        <dbReference type="Proteomes" id="UP000823046"/>
    </source>
</evidence>
<dbReference type="Proteomes" id="UP000823046">
    <property type="component" value="Unassembled WGS sequence"/>
</dbReference>
<dbReference type="Gene3D" id="3.90.830.10">
    <property type="entry name" value="Syntaxin Binding Protein 1, Chain A, domain 2"/>
    <property type="match status" value="1"/>
</dbReference>
<name>A0ABQ7JB85_9APIC</name>
<dbReference type="InterPro" id="IPR027482">
    <property type="entry name" value="Sec1-like_dom2"/>
</dbReference>
<sequence>MNWDIQRMQRTALLQMLQLAPESPSSSTTPGGVAPSAEIASTWKILVYDEIGRDIIAPTLKVGILRQYGVTLHLLLESERKAVREVPAVYFISPTEKNIKRICEDFSKHLYKCYYINFTTSSNSEMIQMLAKGAVEAGAVHKVIRVVDRYLEYIALSPLDYSLNLSRSYSTLYGNLSDVLIEAFVEKVVGSLFCVISSLDVLPIIRCPSHQYSSAHMIAEKLVKRLEISQDRLESSNSSFSATLDTLIRPLLIILDRDIDLSVMLLHTWTYRALVHDVFGFRLGRVSIPLEISTKSTNSSSIMKSYDLDSNDLFWNQYGDSSFPQAAAAISDALNEYNVKMKDLKLHPSDDVDETMTNGFASAVNAISSLTEKKRSIDMHTNIATALVSIIKERSLDKYFELENEFESGAERSCISHLENLITLTEESSIEDKARALLCLLLYKRTMNPSQVQGIIDKLKDKGWNAAALQYLSLLRKYQNVGEDLLGMSGSGGINGGGGALNTLASASSTFIPSTAAAALGGLGYRFIDKGRDLLKDVKNLLPIQSNLQITRYVEALMGQKQSHLTDSFLYLDPKNKTFNSITPRVRSQFKEVIVFVVGGGNFVESREIRQLGKKYQKQIIYGSTNFVSPKEFLEELTELGSTWKTS</sequence>
<dbReference type="SUPFAM" id="SSF56815">
    <property type="entry name" value="Sec1/munc18-like (SM) proteins"/>
    <property type="match status" value="1"/>
</dbReference>
<protein>
    <submittedName>
        <fullName evidence="2">Sec1 family protein</fullName>
    </submittedName>
</protein>
<dbReference type="InterPro" id="IPR001619">
    <property type="entry name" value="Sec1-like"/>
</dbReference>
<dbReference type="InterPro" id="IPR036045">
    <property type="entry name" value="Sec1-like_sf"/>
</dbReference>
<dbReference type="Pfam" id="PF00995">
    <property type="entry name" value="Sec1"/>
    <property type="match status" value="1"/>
</dbReference>
<dbReference type="InterPro" id="IPR043154">
    <property type="entry name" value="Sec-1-like_dom1"/>
</dbReference>
<dbReference type="EMBL" id="JADAQX010000204">
    <property type="protein sequence ID" value="KAF8821263.1"/>
    <property type="molecule type" value="Genomic_DNA"/>
</dbReference>
<proteinExistence type="inferred from homology"/>
<dbReference type="Gene3D" id="3.40.50.1910">
    <property type="match status" value="1"/>
</dbReference>
<keyword evidence="3" id="KW-1185">Reference proteome</keyword>
<comment type="caution">
    <text evidence="2">The sequence shown here is derived from an EMBL/GenBank/DDBJ whole genome shotgun (WGS) entry which is preliminary data.</text>
</comment>
<gene>
    <name evidence="2" type="ORF">IE077_002243</name>
</gene>